<organism evidence="3">
    <name type="scientific">uncultured Dysgonomonas sp</name>
    <dbReference type="NCBI Taxonomy" id="206096"/>
    <lineage>
        <taxon>Bacteria</taxon>
        <taxon>Pseudomonadati</taxon>
        <taxon>Bacteroidota</taxon>
        <taxon>Bacteroidia</taxon>
        <taxon>Bacteroidales</taxon>
        <taxon>Dysgonomonadaceae</taxon>
        <taxon>Dysgonomonas</taxon>
        <taxon>environmental samples</taxon>
    </lineage>
</organism>
<reference evidence="3" key="1">
    <citation type="submission" date="2016-04" db="EMBL/GenBank/DDBJ databases">
        <authorList>
            <person name="Evans L.H."/>
            <person name="Alamgir A."/>
            <person name="Owens N."/>
            <person name="Weber N.D."/>
            <person name="Virtaneva K."/>
            <person name="Barbian K."/>
            <person name="Babar A."/>
            <person name="Rosenke K."/>
        </authorList>
    </citation>
    <scope>NUCLEOTIDE SEQUENCE</scope>
    <source>
        <strain evidence="3">86-2</strain>
    </source>
</reference>
<gene>
    <name evidence="3" type="ORF">KL86DYS2_12561</name>
</gene>
<protein>
    <recommendedName>
        <fullName evidence="2">3-keto-alpha-glucoside-1,2-lyase/3-keto-2-hydroxy-glucal hydratase domain-containing protein</fullName>
    </recommendedName>
</protein>
<dbReference type="GO" id="GO:0016787">
    <property type="term" value="F:hydrolase activity"/>
    <property type="evidence" value="ECO:0007669"/>
    <property type="project" value="InterPro"/>
</dbReference>
<dbReference type="Gene3D" id="2.60.120.560">
    <property type="entry name" value="Exo-inulinase, domain 1"/>
    <property type="match status" value="1"/>
</dbReference>
<dbReference type="InterPro" id="IPR010496">
    <property type="entry name" value="AL/BT2_dom"/>
</dbReference>
<dbReference type="EMBL" id="FLUL01000001">
    <property type="protein sequence ID" value="SBW04146.1"/>
    <property type="molecule type" value="Genomic_DNA"/>
</dbReference>
<evidence type="ECO:0000256" key="1">
    <source>
        <dbReference type="SAM" id="SignalP"/>
    </source>
</evidence>
<feature type="signal peptide" evidence="1">
    <location>
        <begin position="1"/>
        <end position="21"/>
    </location>
</feature>
<dbReference type="RefSeq" id="WP_135106617.1">
    <property type="nucleotide sequence ID" value="NZ_CABTJG010000023.1"/>
</dbReference>
<dbReference type="Pfam" id="PF06439">
    <property type="entry name" value="3keto-disac_hyd"/>
    <property type="match status" value="1"/>
</dbReference>
<dbReference type="PROSITE" id="PS51257">
    <property type="entry name" value="PROKAR_LIPOPROTEIN"/>
    <property type="match status" value="1"/>
</dbReference>
<evidence type="ECO:0000259" key="2">
    <source>
        <dbReference type="Pfam" id="PF06439"/>
    </source>
</evidence>
<accession>A0A212JXE5</accession>
<feature type="chain" id="PRO_5013120923" description="3-keto-alpha-glucoside-1,2-lyase/3-keto-2-hydroxy-glucal hydratase domain-containing protein" evidence="1">
    <location>
        <begin position="22"/>
        <end position="295"/>
    </location>
</feature>
<name>A0A212JXE5_9BACT</name>
<sequence>MKKIIYSLSCCMIAGAFIACGGGAKNAEKKGTDTDSTKTTEAMKPEYTVLDKPQVDLSKFKKDKDGYIVIFDGKSTEGWRGYGKDVLPGKWSIDNGALKFTGSGKGEAQEKDGGDIIFAHKFKNFELELEWKVAKGSNSGIFYLAQEVQTKDPKTGELRMEPIYISAPEAQVLDNANHPDAKLGKDNNRQSMSLYDMIPAKPQNSKPFGEWNKAKVMVYKGTVVHGQNGENVVEYHLWTPQWTEMLQASKFSEEKWPLAFELLNNCGGPNREGYIGLQDHSDDVWFRNIRIKILD</sequence>
<evidence type="ECO:0000313" key="3">
    <source>
        <dbReference type="EMBL" id="SBW04146.1"/>
    </source>
</evidence>
<keyword evidence="1" id="KW-0732">Signal</keyword>
<dbReference type="AlphaFoldDB" id="A0A212JXE5"/>
<proteinExistence type="predicted"/>
<feature type="domain" description="3-keto-alpha-glucoside-1,2-lyase/3-keto-2-hydroxy-glucal hydratase" evidence="2">
    <location>
        <begin position="66"/>
        <end position="292"/>
    </location>
</feature>